<keyword evidence="2" id="KW-0472">Membrane</keyword>
<name>A0A1V9ZKL1_ACHHY</name>
<proteinExistence type="predicted"/>
<evidence type="ECO:0000313" key="3">
    <source>
        <dbReference type="Proteomes" id="UP000243579"/>
    </source>
</evidence>
<evidence type="ECO:0000313" key="2">
    <source>
        <dbReference type="EMBL" id="OQR98481.1"/>
    </source>
</evidence>
<accession>A0A1V9ZKL1</accession>
<dbReference type="Proteomes" id="UP000243579">
    <property type="component" value="Unassembled WGS sequence"/>
</dbReference>
<dbReference type="AlphaFoldDB" id="A0A1V9ZKL1"/>
<comment type="caution">
    <text evidence="2">The sequence shown here is derived from an EMBL/GenBank/DDBJ whole genome shotgun (WGS) entry which is preliminary data.</text>
</comment>
<keyword evidence="2" id="KW-0812">Transmembrane</keyword>
<dbReference type="STRING" id="1202772.A0A1V9ZKL1"/>
<keyword evidence="1" id="KW-0732">Signal</keyword>
<keyword evidence="3" id="KW-1185">Reference proteome</keyword>
<gene>
    <name evidence="2" type="ORF">ACHHYP_08569</name>
</gene>
<evidence type="ECO:0000256" key="1">
    <source>
        <dbReference type="SAM" id="SignalP"/>
    </source>
</evidence>
<organism evidence="2 3">
    <name type="scientific">Achlya hypogyna</name>
    <name type="common">Oomycete</name>
    <name type="synonym">Protoachlya hypogyna</name>
    <dbReference type="NCBI Taxonomy" id="1202772"/>
    <lineage>
        <taxon>Eukaryota</taxon>
        <taxon>Sar</taxon>
        <taxon>Stramenopiles</taxon>
        <taxon>Oomycota</taxon>
        <taxon>Saprolegniomycetes</taxon>
        <taxon>Saprolegniales</taxon>
        <taxon>Achlyaceae</taxon>
        <taxon>Achlya</taxon>
    </lineage>
</organism>
<reference evidence="2 3" key="1">
    <citation type="journal article" date="2014" name="Genome Biol. Evol.">
        <title>The secreted proteins of Achlya hypogyna and Thraustotheca clavata identify the ancestral oomycete secretome and reveal gene acquisitions by horizontal gene transfer.</title>
        <authorList>
            <person name="Misner I."/>
            <person name="Blouin N."/>
            <person name="Leonard G."/>
            <person name="Richards T.A."/>
            <person name="Lane C.E."/>
        </authorList>
    </citation>
    <scope>NUCLEOTIDE SEQUENCE [LARGE SCALE GENOMIC DNA]</scope>
    <source>
        <strain evidence="2 3">ATCC 48635</strain>
    </source>
</reference>
<dbReference type="EMBL" id="JNBR01000084">
    <property type="protein sequence ID" value="OQR98481.1"/>
    <property type="molecule type" value="Genomic_DNA"/>
</dbReference>
<sequence>MVSSALITAWVAAALIGADGQPTTPSLFESRRSRKCLDASWVSSTAKSLGLDPDALDWQHRKVNPVLRPALERARFILNDPRQHTSRTFDSRCFQPSESFHGVGETIYANGTVANRGICNGTVVLEYNTWESQTMTTTVLAILISEVVGYQVSYFITDGGLDATERMASVGLGTCSPTHVNVEVWTASKLSLLDVFANETSSSAIGYNGQWEL</sequence>
<protein>
    <submittedName>
        <fullName evidence="2">Transmembrane protein</fullName>
    </submittedName>
</protein>
<feature type="chain" id="PRO_5012167254" evidence="1">
    <location>
        <begin position="21"/>
        <end position="213"/>
    </location>
</feature>
<feature type="signal peptide" evidence="1">
    <location>
        <begin position="1"/>
        <end position="20"/>
    </location>
</feature>
<dbReference type="OrthoDB" id="71223at2759"/>